<dbReference type="EMBL" id="BMJV01000002">
    <property type="protein sequence ID" value="GGG69108.1"/>
    <property type="molecule type" value="Genomic_DNA"/>
</dbReference>
<proteinExistence type="predicted"/>
<feature type="domain" description="AraC effector-binding" evidence="1">
    <location>
        <begin position="1"/>
        <end position="152"/>
    </location>
</feature>
<dbReference type="Proteomes" id="UP000617145">
    <property type="component" value="Unassembled WGS sequence"/>
</dbReference>
<dbReference type="Gene3D" id="3.20.80.10">
    <property type="entry name" value="Regulatory factor, effector binding domain"/>
    <property type="match status" value="1"/>
</dbReference>
<name>A0A8J2ZIV8_9RHOB</name>
<evidence type="ECO:0000313" key="2">
    <source>
        <dbReference type="EMBL" id="GGG69108.1"/>
    </source>
</evidence>
<gene>
    <name evidence="2" type="ORF">GCM10011415_15530</name>
</gene>
<accession>A0A8J2ZIV8</accession>
<reference evidence="2" key="2">
    <citation type="submission" date="2020-09" db="EMBL/GenBank/DDBJ databases">
        <authorList>
            <person name="Sun Q."/>
            <person name="Zhou Y."/>
        </authorList>
    </citation>
    <scope>NUCLEOTIDE SEQUENCE</scope>
    <source>
        <strain evidence="2">CGMCC 1.15762</strain>
    </source>
</reference>
<dbReference type="InterPro" id="IPR010499">
    <property type="entry name" value="AraC_E-bd"/>
</dbReference>
<sequence>MSVEIKTVPDLQVIKRQRRLRIADVASAAADLGPEIDKAIATKELKSAGPWIFVFHGLPHDPHSLFDWEICRPVESQAASAMPDIDPLPSRRVAATMFEGPLSKIFIEGYAPLLATIAEKGLALSGESREVYHHWEGEPEQPAKIELQFALAEAPSSEERNPG</sequence>
<evidence type="ECO:0000259" key="1">
    <source>
        <dbReference type="SMART" id="SM00871"/>
    </source>
</evidence>
<evidence type="ECO:0000313" key="3">
    <source>
        <dbReference type="Proteomes" id="UP000617145"/>
    </source>
</evidence>
<organism evidence="2 3">
    <name type="scientific">Salipiger pallidus</name>
    <dbReference type="NCBI Taxonomy" id="1775170"/>
    <lineage>
        <taxon>Bacteria</taxon>
        <taxon>Pseudomonadati</taxon>
        <taxon>Pseudomonadota</taxon>
        <taxon>Alphaproteobacteria</taxon>
        <taxon>Rhodobacterales</taxon>
        <taxon>Roseobacteraceae</taxon>
        <taxon>Salipiger</taxon>
    </lineage>
</organism>
<keyword evidence="3" id="KW-1185">Reference proteome</keyword>
<protein>
    <recommendedName>
        <fullName evidence="1">AraC effector-binding domain-containing protein</fullName>
    </recommendedName>
</protein>
<dbReference type="RefSeq" id="WP_188789631.1">
    <property type="nucleotide sequence ID" value="NZ_BMJV01000002.1"/>
</dbReference>
<reference evidence="2" key="1">
    <citation type="journal article" date="2014" name="Int. J. Syst. Evol. Microbiol.">
        <title>Complete genome sequence of Corynebacterium casei LMG S-19264T (=DSM 44701T), isolated from a smear-ripened cheese.</title>
        <authorList>
            <consortium name="US DOE Joint Genome Institute (JGI-PGF)"/>
            <person name="Walter F."/>
            <person name="Albersmeier A."/>
            <person name="Kalinowski J."/>
            <person name="Ruckert C."/>
        </authorList>
    </citation>
    <scope>NUCLEOTIDE SEQUENCE</scope>
    <source>
        <strain evidence="2">CGMCC 1.15762</strain>
    </source>
</reference>
<dbReference type="SMART" id="SM00871">
    <property type="entry name" value="AraC_E_bind"/>
    <property type="match status" value="1"/>
</dbReference>
<dbReference type="SUPFAM" id="SSF55136">
    <property type="entry name" value="Probable bacterial effector-binding domain"/>
    <property type="match status" value="1"/>
</dbReference>
<comment type="caution">
    <text evidence="2">The sequence shown here is derived from an EMBL/GenBank/DDBJ whole genome shotgun (WGS) entry which is preliminary data.</text>
</comment>
<dbReference type="InterPro" id="IPR011256">
    <property type="entry name" value="Reg_factor_effector_dom_sf"/>
</dbReference>
<dbReference type="AlphaFoldDB" id="A0A8J2ZIV8"/>